<feature type="active site" description="Nucleophile" evidence="6">
    <location>
        <position position="113"/>
    </location>
</feature>
<feature type="active site" description="Charge relay system" evidence="6">
    <location>
        <position position="284"/>
    </location>
</feature>
<dbReference type="PANTHER" id="PTHR30237">
    <property type="entry name" value="MURAMOYLTETRAPEPTIDE CARBOXYPEPTIDASE"/>
    <property type="match status" value="1"/>
</dbReference>
<evidence type="ECO:0000259" key="7">
    <source>
        <dbReference type="Pfam" id="PF02016"/>
    </source>
</evidence>
<dbReference type="SUPFAM" id="SSF141986">
    <property type="entry name" value="LD-carboxypeptidase A C-terminal domain-like"/>
    <property type="match status" value="1"/>
</dbReference>
<keyword evidence="4" id="KW-0378">Hydrolase</keyword>
<dbReference type="SUPFAM" id="SSF52317">
    <property type="entry name" value="Class I glutamine amidotransferase-like"/>
    <property type="match status" value="1"/>
</dbReference>
<evidence type="ECO:0000256" key="2">
    <source>
        <dbReference type="ARBA" id="ARBA00022645"/>
    </source>
</evidence>
<comment type="caution">
    <text evidence="9">The sequence shown here is derived from an EMBL/GenBank/DDBJ whole genome shotgun (WGS) entry which is preliminary data.</text>
</comment>
<dbReference type="CDD" id="cd07025">
    <property type="entry name" value="Peptidase_S66"/>
    <property type="match status" value="1"/>
</dbReference>
<keyword evidence="5" id="KW-0720">Serine protease</keyword>
<proteinExistence type="inferred from homology"/>
<keyword evidence="10" id="KW-1185">Reference proteome</keyword>
<dbReference type="Pfam" id="PF17676">
    <property type="entry name" value="Peptidase_S66C"/>
    <property type="match status" value="1"/>
</dbReference>
<evidence type="ECO:0000313" key="10">
    <source>
        <dbReference type="Proteomes" id="UP001198962"/>
    </source>
</evidence>
<evidence type="ECO:0000256" key="1">
    <source>
        <dbReference type="ARBA" id="ARBA00010233"/>
    </source>
</evidence>
<dbReference type="InterPro" id="IPR027461">
    <property type="entry name" value="Carboxypeptidase_A_C_sf"/>
</dbReference>
<comment type="similarity">
    <text evidence="1">Belongs to the peptidase S66 family.</text>
</comment>
<protein>
    <submittedName>
        <fullName evidence="9">LD-carboxypeptidase</fullName>
    </submittedName>
</protein>
<dbReference type="PANTHER" id="PTHR30237:SF2">
    <property type="entry name" value="MUREIN TETRAPEPTIDE CARBOXYPEPTIDASE"/>
    <property type="match status" value="1"/>
</dbReference>
<dbReference type="Pfam" id="PF02016">
    <property type="entry name" value="Peptidase_S66"/>
    <property type="match status" value="1"/>
</dbReference>
<evidence type="ECO:0000256" key="5">
    <source>
        <dbReference type="ARBA" id="ARBA00022825"/>
    </source>
</evidence>
<evidence type="ECO:0000256" key="3">
    <source>
        <dbReference type="ARBA" id="ARBA00022670"/>
    </source>
</evidence>
<dbReference type="Proteomes" id="UP001198962">
    <property type="component" value="Unassembled WGS sequence"/>
</dbReference>
<keyword evidence="3" id="KW-0645">Protease</keyword>
<name>A0AAE3APF6_9FIRM</name>
<dbReference type="GO" id="GO:0006508">
    <property type="term" value="P:proteolysis"/>
    <property type="evidence" value="ECO:0007669"/>
    <property type="project" value="UniProtKB-KW"/>
</dbReference>
<evidence type="ECO:0000259" key="8">
    <source>
        <dbReference type="Pfam" id="PF17676"/>
    </source>
</evidence>
<evidence type="ECO:0000313" key="9">
    <source>
        <dbReference type="EMBL" id="MCC2163295.1"/>
    </source>
</evidence>
<dbReference type="AlphaFoldDB" id="A0AAE3APF6"/>
<dbReference type="InterPro" id="IPR040921">
    <property type="entry name" value="Peptidase_S66C"/>
</dbReference>
<gene>
    <name evidence="9" type="ORF">LKD32_00070</name>
</gene>
<dbReference type="GO" id="GO:0004180">
    <property type="term" value="F:carboxypeptidase activity"/>
    <property type="evidence" value="ECO:0007669"/>
    <property type="project" value="UniProtKB-KW"/>
</dbReference>
<dbReference type="InterPro" id="IPR027478">
    <property type="entry name" value="LdcA_N"/>
</dbReference>
<organism evidence="9 10">
    <name type="scientific">Brotaphodocola catenula</name>
    <dbReference type="NCBI Taxonomy" id="2885361"/>
    <lineage>
        <taxon>Bacteria</taxon>
        <taxon>Bacillati</taxon>
        <taxon>Bacillota</taxon>
        <taxon>Clostridia</taxon>
        <taxon>Lachnospirales</taxon>
        <taxon>Lachnospiraceae</taxon>
        <taxon>Brotaphodocola</taxon>
    </lineage>
</organism>
<evidence type="ECO:0000256" key="6">
    <source>
        <dbReference type="PIRSR" id="PIRSR028757-1"/>
    </source>
</evidence>
<dbReference type="InterPro" id="IPR003507">
    <property type="entry name" value="S66_fam"/>
</dbReference>
<dbReference type="InterPro" id="IPR029062">
    <property type="entry name" value="Class_I_gatase-like"/>
</dbReference>
<dbReference type="RefSeq" id="WP_308450232.1">
    <property type="nucleotide sequence ID" value="NZ_JAJEPU010000001.1"/>
</dbReference>
<feature type="domain" description="LD-carboxypeptidase N-terminal" evidence="7">
    <location>
        <begin position="14"/>
        <end position="133"/>
    </location>
</feature>
<dbReference type="Gene3D" id="3.40.50.10740">
    <property type="entry name" value="Class I glutamine amidotransferase-like"/>
    <property type="match status" value="1"/>
</dbReference>
<evidence type="ECO:0000256" key="4">
    <source>
        <dbReference type="ARBA" id="ARBA00022801"/>
    </source>
</evidence>
<dbReference type="Gene3D" id="3.50.30.60">
    <property type="entry name" value="LD-carboxypeptidase A C-terminal domain-like"/>
    <property type="match status" value="1"/>
</dbReference>
<dbReference type="EMBL" id="JAJEPU010000001">
    <property type="protein sequence ID" value="MCC2163295.1"/>
    <property type="molecule type" value="Genomic_DNA"/>
</dbReference>
<accession>A0AAE3APF6</accession>
<feature type="active site" description="Charge relay system" evidence="6">
    <location>
        <position position="214"/>
    </location>
</feature>
<feature type="domain" description="LD-carboxypeptidase C-terminal" evidence="8">
    <location>
        <begin position="183"/>
        <end position="298"/>
    </location>
</feature>
<dbReference type="PIRSF" id="PIRSF028757">
    <property type="entry name" value="LD-carboxypeptidase"/>
    <property type="match status" value="1"/>
</dbReference>
<keyword evidence="2" id="KW-0121">Carboxypeptidase</keyword>
<dbReference type="InterPro" id="IPR040449">
    <property type="entry name" value="Peptidase_S66_N"/>
</dbReference>
<sequence>MIVFPSPLKPGDTIGLIAPSFPIKEEELKDCIALLEAMGYHVKVGGELAKLSNFHNYLAGEAKKRADDINAMFADPEVNAIFCVRGGYGSSQIMEFLDFDVIRANPKIFVGYSDITNILSALQMYGNLVAFHGPMVCSNMRKHFDTYTKESFFNALNLGDEPISFTNPPDEDGFHTINPGTASGMLAGGNVSLLGRACGTFYQLETAGKILFLEDVEESIPSLDMYLTQMRMAGLFQNAAGILLGDFTDCTNDRYDGSYKIDEFLHDWFGRLSVPVMSHIRSGHSKPMGTLPMGTLCRMDADKKTITFEKFR</sequence>
<reference evidence="9" key="1">
    <citation type="submission" date="2021-10" db="EMBL/GenBank/DDBJ databases">
        <title>Anaerobic single-cell dispensing facilitates the cultivation of human gut bacteria.</title>
        <authorList>
            <person name="Afrizal A."/>
        </authorList>
    </citation>
    <scope>NUCLEOTIDE SEQUENCE</scope>
    <source>
        <strain evidence="9">CLA-AA-H274</strain>
    </source>
</reference>
<dbReference type="GO" id="GO:0008236">
    <property type="term" value="F:serine-type peptidase activity"/>
    <property type="evidence" value="ECO:0007669"/>
    <property type="project" value="UniProtKB-KW"/>
</dbReference>